<keyword evidence="2" id="KW-1185">Reference proteome</keyword>
<comment type="caution">
    <text evidence="1">The sequence shown here is derived from an EMBL/GenBank/DDBJ whole genome shotgun (WGS) entry which is preliminary data.</text>
</comment>
<sequence length="69" mass="7452">MFALSAVEAGFLAPEKTAAQGQGNPRMALLLENYDAEAAAQIGVKCRSHAFDLKMLAIVRLVEVEEDQC</sequence>
<reference evidence="1" key="2">
    <citation type="submission" date="2021-01" db="EMBL/GenBank/DDBJ databases">
        <authorList>
            <person name="Schikora-Tamarit M.A."/>
        </authorList>
    </citation>
    <scope>NUCLEOTIDE SEQUENCE</scope>
    <source>
        <strain evidence="1">NCAIM Y.01608</strain>
    </source>
</reference>
<dbReference type="EMBL" id="JAEUBD010000753">
    <property type="protein sequence ID" value="KAH3672554.1"/>
    <property type="molecule type" value="Genomic_DNA"/>
</dbReference>
<dbReference type="AlphaFoldDB" id="A0A9P8PJN9"/>
<gene>
    <name evidence="1" type="ORF">OGATHE_002199</name>
</gene>
<dbReference type="Proteomes" id="UP000788993">
    <property type="component" value="Unassembled WGS sequence"/>
</dbReference>
<organism evidence="1 2">
    <name type="scientific">Ogataea polymorpha</name>
    <dbReference type="NCBI Taxonomy" id="460523"/>
    <lineage>
        <taxon>Eukaryota</taxon>
        <taxon>Fungi</taxon>
        <taxon>Dikarya</taxon>
        <taxon>Ascomycota</taxon>
        <taxon>Saccharomycotina</taxon>
        <taxon>Pichiomycetes</taxon>
        <taxon>Pichiales</taxon>
        <taxon>Pichiaceae</taxon>
        <taxon>Ogataea</taxon>
    </lineage>
</organism>
<accession>A0A9P8PJN9</accession>
<proteinExistence type="predicted"/>
<protein>
    <submittedName>
        <fullName evidence="1">Uncharacterized protein</fullName>
    </submittedName>
</protein>
<evidence type="ECO:0000313" key="2">
    <source>
        <dbReference type="Proteomes" id="UP000788993"/>
    </source>
</evidence>
<name>A0A9P8PJN9_9ASCO</name>
<reference evidence="1" key="1">
    <citation type="journal article" date="2021" name="Open Biol.">
        <title>Shared evolutionary footprints suggest mitochondrial oxidative damage underlies multiple complex I losses in fungi.</title>
        <authorList>
            <person name="Schikora-Tamarit M.A."/>
            <person name="Marcet-Houben M."/>
            <person name="Nosek J."/>
            <person name="Gabaldon T."/>
        </authorList>
    </citation>
    <scope>NUCLEOTIDE SEQUENCE</scope>
    <source>
        <strain evidence="1">NCAIM Y.01608</strain>
    </source>
</reference>
<evidence type="ECO:0000313" key="1">
    <source>
        <dbReference type="EMBL" id="KAH3672554.1"/>
    </source>
</evidence>